<dbReference type="Pfam" id="PF13184">
    <property type="entry name" value="KH_NusA_1st"/>
    <property type="match status" value="1"/>
</dbReference>
<dbReference type="InterPro" id="IPR015946">
    <property type="entry name" value="KH_dom-like_a/b"/>
</dbReference>
<evidence type="ECO:0000256" key="5">
    <source>
        <dbReference type="ARBA" id="ARBA00023015"/>
    </source>
</evidence>
<dbReference type="Gene3D" id="3.30.1480.10">
    <property type="entry name" value="NusA, N-terminal domain"/>
    <property type="match status" value="1"/>
</dbReference>
<dbReference type="InterPro" id="IPR012340">
    <property type="entry name" value="NA-bd_OB-fold"/>
</dbReference>
<keyword evidence="10" id="KW-1185">Reference proteome</keyword>
<dbReference type="FunFam" id="3.30.300.20:FF:000002">
    <property type="entry name" value="Transcription termination/antitermination protein NusA"/>
    <property type="match status" value="1"/>
</dbReference>
<dbReference type="SMART" id="SM00322">
    <property type="entry name" value="KH"/>
    <property type="match status" value="2"/>
</dbReference>
<dbReference type="Pfam" id="PF08529">
    <property type="entry name" value="NusA_N"/>
    <property type="match status" value="1"/>
</dbReference>
<gene>
    <name evidence="7 9" type="primary">nusA</name>
    <name evidence="9" type="ORF">WEOB_200</name>
</gene>
<comment type="subunit">
    <text evidence="7">Monomer. Binds directly to the core enzyme of the DNA-dependent RNA polymerase and to nascent RNA.</text>
</comment>
<evidence type="ECO:0000256" key="6">
    <source>
        <dbReference type="ARBA" id="ARBA00023163"/>
    </source>
</evidence>
<dbReference type="GO" id="GO:0031564">
    <property type="term" value="P:transcription antitermination"/>
    <property type="evidence" value="ECO:0007669"/>
    <property type="project" value="UniProtKB-UniRule"/>
</dbReference>
<dbReference type="SUPFAM" id="SSF69705">
    <property type="entry name" value="Transcription factor NusA, N-terminal domain"/>
    <property type="match status" value="1"/>
</dbReference>
<keyword evidence="5 7" id="KW-0805">Transcription regulation</keyword>
<dbReference type="FunFam" id="3.30.300.20:FF:000005">
    <property type="entry name" value="Transcription termination/antitermination protein NusA"/>
    <property type="match status" value="1"/>
</dbReference>
<dbReference type="InterPro" id="IPR010214">
    <property type="entry name" value="Tscrpt_termin_fac_NusA_C_rpt"/>
</dbReference>
<evidence type="ECO:0000259" key="8">
    <source>
        <dbReference type="PROSITE" id="PS50126"/>
    </source>
</evidence>
<dbReference type="InterPro" id="IPR013735">
    <property type="entry name" value="TF_NusA_N"/>
</dbReference>
<dbReference type="InterPro" id="IPR058582">
    <property type="entry name" value="KH_NusA_2nd"/>
</dbReference>
<dbReference type="PANTHER" id="PTHR22648:SF0">
    <property type="entry name" value="TRANSCRIPTION TERMINATION_ANTITERMINATION PROTEIN NUSA"/>
    <property type="match status" value="1"/>
</dbReference>
<evidence type="ECO:0000313" key="9">
    <source>
        <dbReference type="EMBL" id="CEN32151.1"/>
    </source>
</evidence>
<keyword evidence="6 7" id="KW-0804">Transcription</keyword>
<dbReference type="EMBL" id="LN774881">
    <property type="protein sequence ID" value="CEN32151.1"/>
    <property type="molecule type" value="Genomic_DNA"/>
</dbReference>
<dbReference type="PATRIC" id="fig|1594731.3.peg.188"/>
<accession>A0A0H5C5D1</accession>
<proteinExistence type="inferred from homology"/>
<dbReference type="KEGG" id="wca:WEOB_200"/>
<dbReference type="InterPro" id="IPR036555">
    <property type="entry name" value="NusA_N_sf"/>
</dbReference>
<dbReference type="Pfam" id="PF14520">
    <property type="entry name" value="HHH_5"/>
    <property type="match status" value="2"/>
</dbReference>
<dbReference type="InterPro" id="IPR009019">
    <property type="entry name" value="KH_sf_prok-type"/>
</dbReference>
<keyword evidence="1 7" id="KW-0806">Transcription termination</keyword>
<dbReference type="InterPro" id="IPR030842">
    <property type="entry name" value="TF_NusA_bacterial"/>
</dbReference>
<name>A0A0H5C5D1_9ENTR</name>
<keyword evidence="2 7" id="KW-0963">Cytoplasm</keyword>
<evidence type="ECO:0000256" key="2">
    <source>
        <dbReference type="ARBA" id="ARBA00022490"/>
    </source>
</evidence>
<dbReference type="AlphaFoldDB" id="A0A0H5C5D1"/>
<dbReference type="InterPro" id="IPR003029">
    <property type="entry name" value="S1_domain"/>
</dbReference>
<evidence type="ECO:0000313" key="10">
    <source>
        <dbReference type="Proteomes" id="UP000242753"/>
    </source>
</evidence>
<dbReference type="RefSeq" id="WP_281264043.1">
    <property type="nucleotide sequence ID" value="NZ_LN774881.1"/>
</dbReference>
<protein>
    <recommendedName>
        <fullName evidence="7">Transcription termination/antitermination protein NusA</fullName>
    </recommendedName>
</protein>
<dbReference type="CDD" id="cd22529">
    <property type="entry name" value="KH-II_NusA_rpt2"/>
    <property type="match status" value="1"/>
</dbReference>
<dbReference type="PROSITE" id="PS50126">
    <property type="entry name" value="S1"/>
    <property type="match status" value="1"/>
</dbReference>
<dbReference type="InterPro" id="IPR004087">
    <property type="entry name" value="KH_dom"/>
</dbReference>
<organism evidence="9 10">
    <name type="scientific">Candidatus Westeberhardia cardiocondylae</name>
    <dbReference type="NCBI Taxonomy" id="1594731"/>
    <lineage>
        <taxon>Bacteria</taxon>
        <taxon>Pseudomonadati</taxon>
        <taxon>Pseudomonadota</taxon>
        <taxon>Gammaproteobacteria</taxon>
        <taxon>Enterobacterales</taxon>
        <taxon>Enterobacteriaceae</taxon>
        <taxon>ant endosymbionts</taxon>
        <taxon>Candidatus Westeberhardia</taxon>
    </lineage>
</organism>
<dbReference type="NCBIfam" id="TIGR01954">
    <property type="entry name" value="nusA_Cterm_rpt"/>
    <property type="match status" value="2"/>
</dbReference>
<evidence type="ECO:0000256" key="4">
    <source>
        <dbReference type="ARBA" id="ARBA00022884"/>
    </source>
</evidence>
<dbReference type="GO" id="GO:0005829">
    <property type="term" value="C:cytosol"/>
    <property type="evidence" value="ECO:0007669"/>
    <property type="project" value="TreeGrafter"/>
</dbReference>
<dbReference type="HAMAP" id="MF_00945_B">
    <property type="entry name" value="NusA_B"/>
    <property type="match status" value="1"/>
</dbReference>
<dbReference type="PANTHER" id="PTHR22648">
    <property type="entry name" value="TRANSCRIPTION TERMINATION FACTOR NUSA"/>
    <property type="match status" value="1"/>
</dbReference>
<dbReference type="InterPro" id="IPR025249">
    <property type="entry name" value="TF_NusA_KH_1st"/>
</dbReference>
<dbReference type="SUPFAM" id="SSF50249">
    <property type="entry name" value="Nucleic acid-binding proteins"/>
    <property type="match status" value="1"/>
</dbReference>
<keyword evidence="4 7" id="KW-0694">RNA-binding</keyword>
<dbReference type="Proteomes" id="UP000242753">
    <property type="component" value="Chromosome I"/>
</dbReference>
<dbReference type="GO" id="GO:0003700">
    <property type="term" value="F:DNA-binding transcription factor activity"/>
    <property type="evidence" value="ECO:0007669"/>
    <property type="project" value="InterPro"/>
</dbReference>
<feature type="domain" description="S1 motif" evidence="8">
    <location>
        <begin position="135"/>
        <end position="200"/>
    </location>
</feature>
<dbReference type="InterPro" id="IPR010213">
    <property type="entry name" value="TF_NusA"/>
</dbReference>
<evidence type="ECO:0000256" key="7">
    <source>
        <dbReference type="HAMAP-Rule" id="MF_00945"/>
    </source>
</evidence>
<dbReference type="InterPro" id="IPR010995">
    <property type="entry name" value="DNA_repair_Rad51/TF_NusA_a-hlx"/>
</dbReference>
<evidence type="ECO:0000256" key="3">
    <source>
        <dbReference type="ARBA" id="ARBA00022814"/>
    </source>
</evidence>
<sequence>MNKEVLSVIESVSNEKAIPKEKIFEALETALAMATKKQCAHDIEVRVSINRKSGNFVTFRRWLIVNEVIHPTREITIDAVHIDTPQAQLGEYIEDEMQSIIFDRITTQTAKQVIVQKVRYAEKMTILEQFREYKGKIISGVVKKIDTDIIRMDLGNNIDAIITREDMLPKENFRIGDRIRGVLYSIRPEAKISQLFVSRSKKEMLMELFRIEVPEINEGIVEIKSIARDPGFRAKIAVKTKDKRVDPIGACVGMRGSRVQAISDELNGERIDIILWNDNPAQFVINSMSPSDVSSIILDEDKHTMDIAVEESNLAQAIGKNGQNVRLASQISGWELNIMTIDELQKKRQEEISVSLNIFTKDLGLDKDIAMILINSGFSSLEELAYVPINELLEIKEIDRKTIKELRERAKSVLTAITLDKEKNSYSKNVPSEDLLSLPKLDKEIAFKLAKCGICTLEDLAEQGIDDLLEIEGLNSKKAGELILAARNICWFSDNV</sequence>
<dbReference type="GO" id="GO:0000166">
    <property type="term" value="F:nucleotide binding"/>
    <property type="evidence" value="ECO:0007669"/>
    <property type="project" value="InterPro"/>
</dbReference>
<dbReference type="CDD" id="cd04455">
    <property type="entry name" value="S1_NusA"/>
    <property type="match status" value="1"/>
</dbReference>
<dbReference type="SMART" id="SM00316">
    <property type="entry name" value="S1"/>
    <property type="match status" value="1"/>
</dbReference>
<dbReference type="STRING" id="1594731.WEOB_200"/>
<dbReference type="CDD" id="cd02134">
    <property type="entry name" value="KH-II_NusA_rpt1"/>
    <property type="match status" value="1"/>
</dbReference>
<dbReference type="SUPFAM" id="SSF47794">
    <property type="entry name" value="Rad51 N-terminal domain-like"/>
    <property type="match status" value="2"/>
</dbReference>
<dbReference type="Gene3D" id="3.30.300.20">
    <property type="match status" value="2"/>
</dbReference>
<comment type="subcellular location">
    <subcellularLocation>
        <location evidence="7">Cytoplasm</location>
    </subcellularLocation>
</comment>
<dbReference type="FunFam" id="1.10.150.20:FF:000015">
    <property type="entry name" value="Transcription termination/antitermination protein NusA"/>
    <property type="match status" value="1"/>
</dbReference>
<dbReference type="SUPFAM" id="SSF54814">
    <property type="entry name" value="Prokaryotic type KH domain (KH-domain type II)"/>
    <property type="match status" value="2"/>
</dbReference>
<keyword evidence="3 7" id="KW-0889">Transcription antitermination</keyword>
<dbReference type="NCBIfam" id="TIGR01953">
    <property type="entry name" value="NusA"/>
    <property type="match status" value="1"/>
</dbReference>
<dbReference type="Gene3D" id="1.10.150.20">
    <property type="entry name" value="5' to 3' exonuclease, C-terminal subdomain"/>
    <property type="match status" value="2"/>
</dbReference>
<dbReference type="GO" id="GO:0003723">
    <property type="term" value="F:RNA binding"/>
    <property type="evidence" value="ECO:0007669"/>
    <property type="project" value="UniProtKB-UniRule"/>
</dbReference>
<comment type="function">
    <text evidence="7">Participates in both transcription termination and antitermination.</text>
</comment>
<dbReference type="Pfam" id="PF26594">
    <property type="entry name" value="KH_NusA_2nd"/>
    <property type="match status" value="1"/>
</dbReference>
<keyword evidence="7" id="KW-0677">Repeat</keyword>
<comment type="similarity">
    <text evidence="7">Belongs to the NusA family.</text>
</comment>
<dbReference type="GO" id="GO:0006353">
    <property type="term" value="P:DNA-templated transcription termination"/>
    <property type="evidence" value="ECO:0007669"/>
    <property type="project" value="UniProtKB-UniRule"/>
</dbReference>
<evidence type="ECO:0000256" key="1">
    <source>
        <dbReference type="ARBA" id="ARBA00022472"/>
    </source>
</evidence>
<dbReference type="Gene3D" id="2.40.50.140">
    <property type="entry name" value="Nucleic acid-binding proteins"/>
    <property type="match status" value="1"/>
</dbReference>
<dbReference type="PROSITE" id="PS50084">
    <property type="entry name" value="KH_TYPE_1"/>
    <property type="match status" value="1"/>
</dbReference>
<reference evidence="10" key="1">
    <citation type="submission" date="2015-01" db="EMBL/GenBank/DDBJ databases">
        <authorList>
            <person name="Manzano-Marin A."/>
            <person name="Manzano-Marin A."/>
        </authorList>
    </citation>
    <scope>NUCLEOTIDE SEQUENCE [LARGE SCALE GENOMIC DNA]</scope>
    <source>
        <strain evidence="10">obscurior</strain>
    </source>
</reference>